<dbReference type="Proteomes" id="UP001596411">
    <property type="component" value="Unassembled WGS sequence"/>
</dbReference>
<organism evidence="1 2">
    <name type="scientific">Halomonas salifodinae</name>
    <dbReference type="NCBI Taxonomy" id="438745"/>
    <lineage>
        <taxon>Bacteria</taxon>
        <taxon>Pseudomonadati</taxon>
        <taxon>Pseudomonadota</taxon>
        <taxon>Gammaproteobacteria</taxon>
        <taxon>Oceanospirillales</taxon>
        <taxon>Halomonadaceae</taxon>
        <taxon>Halomonas</taxon>
    </lineage>
</organism>
<dbReference type="RefSeq" id="WP_346064161.1">
    <property type="nucleotide sequence ID" value="NZ_BAAADR010000045.1"/>
</dbReference>
<protein>
    <recommendedName>
        <fullName evidence="3">Secreted protein</fullName>
    </recommendedName>
</protein>
<accession>A0ABW2F3X0</accession>
<gene>
    <name evidence="1" type="ORF">ACFQH5_20155</name>
</gene>
<evidence type="ECO:0000313" key="1">
    <source>
        <dbReference type="EMBL" id="MFC7091861.1"/>
    </source>
</evidence>
<evidence type="ECO:0008006" key="3">
    <source>
        <dbReference type="Google" id="ProtNLM"/>
    </source>
</evidence>
<evidence type="ECO:0000313" key="2">
    <source>
        <dbReference type="Proteomes" id="UP001596411"/>
    </source>
</evidence>
<comment type="caution">
    <text evidence="1">The sequence shown here is derived from an EMBL/GenBank/DDBJ whole genome shotgun (WGS) entry which is preliminary data.</text>
</comment>
<reference evidence="2" key="1">
    <citation type="journal article" date="2019" name="Int. J. Syst. Evol. Microbiol.">
        <title>The Global Catalogue of Microorganisms (GCM) 10K type strain sequencing project: providing services to taxonomists for standard genome sequencing and annotation.</title>
        <authorList>
            <consortium name="The Broad Institute Genomics Platform"/>
            <consortium name="The Broad Institute Genome Sequencing Center for Infectious Disease"/>
            <person name="Wu L."/>
            <person name="Ma J."/>
        </authorList>
    </citation>
    <scope>NUCLEOTIDE SEQUENCE [LARGE SCALE GENOMIC DNA]</scope>
    <source>
        <strain evidence="2">CGMCC 1.13666</strain>
    </source>
</reference>
<proteinExistence type="predicted"/>
<sequence>MRIERAVAATASVAILIASLGFVHQQIAPYLSEQSCVIYGTKGAGAAAAHISRACQSRFEDHASQEQELAQFMWSDLEGRARFLGGAMSASLYNGGGLYTITRIRVGVTDPETVDSDEPLTHYYDVRVNIPPFSSTTEEFPVYQSYDDVHWQIIKAWGRDDR</sequence>
<keyword evidence="2" id="KW-1185">Reference proteome</keyword>
<dbReference type="EMBL" id="JBHSZP010000049">
    <property type="protein sequence ID" value="MFC7091861.1"/>
    <property type="molecule type" value="Genomic_DNA"/>
</dbReference>
<name>A0ABW2F3X0_9GAMM</name>